<organism evidence="2 3">
    <name type="scientific">Shewanella fodinae</name>
    <dbReference type="NCBI Taxonomy" id="552357"/>
    <lineage>
        <taxon>Bacteria</taxon>
        <taxon>Pseudomonadati</taxon>
        <taxon>Pseudomonadota</taxon>
        <taxon>Gammaproteobacteria</taxon>
        <taxon>Alteromonadales</taxon>
        <taxon>Shewanellaceae</taxon>
        <taxon>Shewanella</taxon>
    </lineage>
</organism>
<comment type="caution">
    <text evidence="2">The sequence shown here is derived from an EMBL/GenBank/DDBJ whole genome shotgun (WGS) entry which is preliminary data.</text>
</comment>
<feature type="signal peptide" evidence="1">
    <location>
        <begin position="1"/>
        <end position="21"/>
    </location>
</feature>
<name>A0A4R2F5H7_9GAMM</name>
<protein>
    <recommendedName>
        <fullName evidence="4">Lipoprotein</fullName>
    </recommendedName>
</protein>
<keyword evidence="3" id="KW-1185">Reference proteome</keyword>
<proteinExistence type="predicted"/>
<evidence type="ECO:0008006" key="4">
    <source>
        <dbReference type="Google" id="ProtNLM"/>
    </source>
</evidence>
<evidence type="ECO:0000313" key="3">
    <source>
        <dbReference type="Proteomes" id="UP000294832"/>
    </source>
</evidence>
<dbReference type="RefSeq" id="WP_243691980.1">
    <property type="nucleotide sequence ID" value="NZ_SLWF01000022.1"/>
</dbReference>
<feature type="chain" id="PRO_5020553534" description="Lipoprotein" evidence="1">
    <location>
        <begin position="22"/>
        <end position="142"/>
    </location>
</feature>
<gene>
    <name evidence="2" type="ORF">EDC91_12219</name>
</gene>
<sequence length="142" mass="15861">MKYCWLITALPLMMLNGCASAPDDATACGVVSTYAEPTPAEGFYRLVVTHIDGKPVISKPNYQLRPGEHTFRVSELIDAPELKVRLAARVPKEIKVAVQAEQRYQLAAKFNTDRQYSGDDTGYWQPQIRSQESAECELPVDN</sequence>
<evidence type="ECO:0000313" key="2">
    <source>
        <dbReference type="EMBL" id="TCN81690.1"/>
    </source>
</evidence>
<dbReference type="Proteomes" id="UP000294832">
    <property type="component" value="Unassembled WGS sequence"/>
</dbReference>
<reference evidence="2 3" key="1">
    <citation type="submission" date="2019-03" db="EMBL/GenBank/DDBJ databases">
        <title>Freshwater and sediment microbial communities from various areas in North America, analyzing microbe dynamics in response to fracking.</title>
        <authorList>
            <person name="Lamendella R."/>
        </authorList>
    </citation>
    <scope>NUCLEOTIDE SEQUENCE [LARGE SCALE GENOMIC DNA]</scope>
    <source>
        <strain evidence="2 3">74A</strain>
    </source>
</reference>
<dbReference type="EMBL" id="SLWF01000022">
    <property type="protein sequence ID" value="TCN81690.1"/>
    <property type="molecule type" value="Genomic_DNA"/>
</dbReference>
<evidence type="ECO:0000256" key="1">
    <source>
        <dbReference type="SAM" id="SignalP"/>
    </source>
</evidence>
<dbReference type="AlphaFoldDB" id="A0A4R2F5H7"/>
<accession>A0A4R2F5H7</accession>
<keyword evidence="1" id="KW-0732">Signal</keyword>